<proteinExistence type="predicted"/>
<keyword evidence="3" id="KW-1185">Reference proteome</keyword>
<reference evidence="2" key="1">
    <citation type="journal article" date="2020" name="Stud. Mycol.">
        <title>101 Dothideomycetes genomes: a test case for predicting lifestyles and emergence of pathogens.</title>
        <authorList>
            <person name="Haridas S."/>
            <person name="Albert R."/>
            <person name="Binder M."/>
            <person name="Bloem J."/>
            <person name="Labutti K."/>
            <person name="Salamov A."/>
            <person name="Andreopoulos B."/>
            <person name="Baker S."/>
            <person name="Barry K."/>
            <person name="Bills G."/>
            <person name="Bluhm B."/>
            <person name="Cannon C."/>
            <person name="Castanera R."/>
            <person name="Culley D."/>
            <person name="Daum C."/>
            <person name="Ezra D."/>
            <person name="Gonzalez J."/>
            <person name="Henrissat B."/>
            <person name="Kuo A."/>
            <person name="Liang C."/>
            <person name="Lipzen A."/>
            <person name="Lutzoni F."/>
            <person name="Magnuson J."/>
            <person name="Mondo S."/>
            <person name="Nolan M."/>
            <person name="Ohm R."/>
            <person name="Pangilinan J."/>
            <person name="Park H.-J."/>
            <person name="Ramirez L."/>
            <person name="Alfaro M."/>
            <person name="Sun H."/>
            <person name="Tritt A."/>
            <person name="Yoshinaga Y."/>
            <person name="Zwiers L.-H."/>
            <person name="Turgeon B."/>
            <person name="Goodwin S."/>
            <person name="Spatafora J."/>
            <person name="Crous P."/>
            <person name="Grigoriev I."/>
        </authorList>
    </citation>
    <scope>NUCLEOTIDE SEQUENCE</scope>
    <source>
        <strain evidence="2">CBS 116005</strain>
    </source>
</reference>
<dbReference type="Proteomes" id="UP000799436">
    <property type="component" value="Unassembled WGS sequence"/>
</dbReference>
<name>A0A6G1L7U0_9PEZI</name>
<dbReference type="AlphaFoldDB" id="A0A6G1L7U0"/>
<organism evidence="2 3">
    <name type="scientific">Teratosphaeria nubilosa</name>
    <dbReference type="NCBI Taxonomy" id="161662"/>
    <lineage>
        <taxon>Eukaryota</taxon>
        <taxon>Fungi</taxon>
        <taxon>Dikarya</taxon>
        <taxon>Ascomycota</taxon>
        <taxon>Pezizomycotina</taxon>
        <taxon>Dothideomycetes</taxon>
        <taxon>Dothideomycetidae</taxon>
        <taxon>Mycosphaerellales</taxon>
        <taxon>Teratosphaeriaceae</taxon>
        <taxon>Teratosphaeria</taxon>
    </lineage>
</organism>
<evidence type="ECO:0000313" key="3">
    <source>
        <dbReference type="Proteomes" id="UP000799436"/>
    </source>
</evidence>
<gene>
    <name evidence="2" type="ORF">EJ03DRAFT_111084</name>
</gene>
<evidence type="ECO:0000256" key="1">
    <source>
        <dbReference type="SAM" id="MobiDB-lite"/>
    </source>
</evidence>
<sequence>MTPSIQPTSKTWTLRFKHHRTTVLLHVDPLQKLSSVRAELLKAVQQTCPDGKFDGHAIPTNEADILLARPSDINNLSLGWEPLQHDFDLDAALTEADTGKGKGKASVSAAQGKPGRSQVTDSVQGAGLRDGGVVAFKFRGEGDGGAQADDEGVDVEGEDRLDGETLVGEPVTENWDVVVPSMEEIYGDGEMG</sequence>
<feature type="region of interest" description="Disordered" evidence="1">
    <location>
        <begin position="97"/>
        <end position="124"/>
    </location>
</feature>
<dbReference type="EMBL" id="ML995839">
    <property type="protein sequence ID" value="KAF2768937.1"/>
    <property type="molecule type" value="Genomic_DNA"/>
</dbReference>
<evidence type="ECO:0000313" key="2">
    <source>
        <dbReference type="EMBL" id="KAF2768937.1"/>
    </source>
</evidence>
<accession>A0A6G1L7U0</accession>
<dbReference type="OrthoDB" id="5376498at2759"/>
<protein>
    <submittedName>
        <fullName evidence="2">Uncharacterized protein</fullName>
    </submittedName>
</protein>